<feature type="compositionally biased region" description="Pro residues" evidence="1">
    <location>
        <begin position="26"/>
        <end position="46"/>
    </location>
</feature>
<feature type="region of interest" description="Disordered" evidence="1">
    <location>
        <begin position="136"/>
        <end position="192"/>
    </location>
</feature>
<dbReference type="EMBL" id="WJEC01008024">
    <property type="protein sequence ID" value="KAF7464448.1"/>
    <property type="molecule type" value="Genomic_DNA"/>
</dbReference>
<name>A0A834PRU8_MARMO</name>
<reference evidence="2" key="1">
    <citation type="submission" date="2020-08" db="EMBL/GenBank/DDBJ databases">
        <authorList>
            <person name="Shumante A."/>
            <person name="Zimin A.V."/>
            <person name="Puiu D."/>
            <person name="Salzberg S.L."/>
        </authorList>
    </citation>
    <scope>NUCLEOTIDE SEQUENCE</scope>
    <source>
        <strain evidence="2">WC2-LM</strain>
        <tissue evidence="2">Liver</tissue>
    </source>
</reference>
<organism evidence="2 3">
    <name type="scientific">Marmota monax</name>
    <name type="common">Woodchuck</name>
    <dbReference type="NCBI Taxonomy" id="9995"/>
    <lineage>
        <taxon>Eukaryota</taxon>
        <taxon>Metazoa</taxon>
        <taxon>Chordata</taxon>
        <taxon>Craniata</taxon>
        <taxon>Vertebrata</taxon>
        <taxon>Euteleostomi</taxon>
        <taxon>Mammalia</taxon>
        <taxon>Eutheria</taxon>
        <taxon>Euarchontoglires</taxon>
        <taxon>Glires</taxon>
        <taxon>Rodentia</taxon>
        <taxon>Sciuromorpha</taxon>
        <taxon>Sciuridae</taxon>
        <taxon>Xerinae</taxon>
        <taxon>Marmotini</taxon>
        <taxon>Marmota</taxon>
    </lineage>
</organism>
<evidence type="ECO:0000313" key="3">
    <source>
        <dbReference type="Proteomes" id="UP000662637"/>
    </source>
</evidence>
<gene>
    <name evidence="2" type="ORF">GHT09_006540</name>
</gene>
<comment type="caution">
    <text evidence="2">The sequence shown here is derived from an EMBL/GenBank/DDBJ whole genome shotgun (WGS) entry which is preliminary data.</text>
</comment>
<sequence length="203" mass="21140">MSQPTKASATAAVNPGPDGKGKGTPPTGPAPGPGPALAPATVPVPVPTAKAGDLPPGSYRVRTRLGWLARCPRCPLPVRPSSPLLSPPHFPPYPSPFPCSCFPPFLSLLCLSCGASSCPDTNVPHLEARKMVRGLSAPGKKGPIEALDHGRAVSLHRARSERVKSHEQKRERGLSLESHPGSRGPPGDGSWGVWIWFGPGGQS</sequence>
<accession>A0A834PRU8</accession>
<feature type="compositionally biased region" description="Basic and acidic residues" evidence="1">
    <location>
        <begin position="142"/>
        <end position="151"/>
    </location>
</feature>
<evidence type="ECO:0000256" key="1">
    <source>
        <dbReference type="SAM" id="MobiDB-lite"/>
    </source>
</evidence>
<feature type="compositionally biased region" description="Basic and acidic residues" evidence="1">
    <location>
        <begin position="158"/>
        <end position="174"/>
    </location>
</feature>
<protein>
    <submittedName>
        <fullName evidence="2">Uncharacterized protein</fullName>
    </submittedName>
</protein>
<dbReference type="Proteomes" id="UP000662637">
    <property type="component" value="Unassembled WGS sequence"/>
</dbReference>
<evidence type="ECO:0000313" key="2">
    <source>
        <dbReference type="EMBL" id="KAF7464448.1"/>
    </source>
</evidence>
<proteinExistence type="predicted"/>
<dbReference type="AlphaFoldDB" id="A0A834PRU8"/>
<feature type="region of interest" description="Disordered" evidence="1">
    <location>
        <begin position="1"/>
        <end position="57"/>
    </location>
</feature>